<sequence length="258" mass="27271">MLTHPLVWSIPVMAVLAWISMPLNDALYDFWVNYDPQGDAQQQEWSQATRIFRYTSGVLSGQLLALLAGTALARRHSQGAALAVAAVLGVLLAGVTVLVAYPMARAREAGHGGGPAFDDPVLMRVLLHELAGYPLLAAAGVGLGILLASRRTSQRIALLTLLGIAWYGAMQVGLAQDDEFAGPSWLLWAVPPIAAATAVALAGLSLDVWSDPPVLIGDWGHSAGIALLAGAGAYALGLNLLGVLVERHRRRQARADHR</sequence>
<name>A0A2W2CQJ2_9ACTN</name>
<evidence type="ECO:0000313" key="1">
    <source>
        <dbReference type="EMBL" id="PZF95484.1"/>
    </source>
</evidence>
<evidence type="ECO:0000313" key="2">
    <source>
        <dbReference type="Proteomes" id="UP000248627"/>
    </source>
</evidence>
<dbReference type="Proteomes" id="UP000248627">
    <property type="component" value="Unassembled WGS sequence"/>
</dbReference>
<dbReference type="EMBL" id="POTX01000090">
    <property type="protein sequence ID" value="PZF95484.1"/>
    <property type="molecule type" value="Genomic_DNA"/>
</dbReference>
<keyword evidence="2" id="KW-1185">Reference proteome</keyword>
<accession>A0A2W2CQJ2</accession>
<organism evidence="1 2">
    <name type="scientific">Micromonospora endophytica</name>
    <dbReference type="NCBI Taxonomy" id="515350"/>
    <lineage>
        <taxon>Bacteria</taxon>
        <taxon>Bacillati</taxon>
        <taxon>Actinomycetota</taxon>
        <taxon>Actinomycetes</taxon>
        <taxon>Micromonosporales</taxon>
        <taxon>Micromonosporaceae</taxon>
        <taxon>Micromonospora</taxon>
    </lineage>
</organism>
<reference evidence="1 2" key="1">
    <citation type="submission" date="2018-01" db="EMBL/GenBank/DDBJ databases">
        <title>Draft genome sequence of Jishengella endophytica.</title>
        <authorList>
            <person name="Sahin N."/>
            <person name="Ay H."/>
            <person name="Saygin H."/>
        </authorList>
    </citation>
    <scope>NUCLEOTIDE SEQUENCE [LARGE SCALE GENOMIC DNA]</scope>
    <source>
        <strain evidence="1 2">DSM 45430</strain>
    </source>
</reference>
<proteinExistence type="predicted"/>
<dbReference type="AlphaFoldDB" id="A0A2W2CQJ2"/>
<dbReference type="OrthoDB" id="3406170at2"/>
<protein>
    <submittedName>
        <fullName evidence="1">Uncharacterized protein</fullName>
    </submittedName>
</protein>
<gene>
    <name evidence="1" type="ORF">C1I93_15220</name>
</gene>
<comment type="caution">
    <text evidence="1">The sequence shown here is derived from an EMBL/GenBank/DDBJ whole genome shotgun (WGS) entry which is preliminary data.</text>
</comment>
<dbReference type="RefSeq" id="WP_111243938.1">
    <property type="nucleotide sequence ID" value="NZ_AP023358.1"/>
</dbReference>